<name>A0ABU1Z235_9BURK</name>
<dbReference type="EMBL" id="JAVDXQ010000001">
    <property type="protein sequence ID" value="MDR7294689.1"/>
    <property type="molecule type" value="Genomic_DNA"/>
</dbReference>
<organism evidence="2 3">
    <name type="scientific">Pelomonas aquatica</name>
    <dbReference type="NCBI Taxonomy" id="431058"/>
    <lineage>
        <taxon>Bacteria</taxon>
        <taxon>Pseudomonadati</taxon>
        <taxon>Pseudomonadota</taxon>
        <taxon>Betaproteobacteria</taxon>
        <taxon>Burkholderiales</taxon>
        <taxon>Sphaerotilaceae</taxon>
        <taxon>Roseateles</taxon>
    </lineage>
</organism>
<evidence type="ECO:0000313" key="3">
    <source>
        <dbReference type="Proteomes" id="UP001180536"/>
    </source>
</evidence>
<evidence type="ECO:0000313" key="2">
    <source>
        <dbReference type="EMBL" id="MDR7294689.1"/>
    </source>
</evidence>
<reference evidence="2 3" key="1">
    <citation type="submission" date="2023-07" db="EMBL/GenBank/DDBJ databases">
        <title>Sorghum-associated microbial communities from plants grown in Nebraska, USA.</title>
        <authorList>
            <person name="Schachtman D."/>
        </authorList>
    </citation>
    <scope>NUCLEOTIDE SEQUENCE [LARGE SCALE GENOMIC DNA]</scope>
    <source>
        <strain evidence="2 3">BE310</strain>
    </source>
</reference>
<dbReference type="RefSeq" id="WP_310340210.1">
    <property type="nucleotide sequence ID" value="NZ_JAVDXQ010000001.1"/>
</dbReference>
<keyword evidence="3" id="KW-1185">Reference proteome</keyword>
<dbReference type="SUPFAM" id="SSF74650">
    <property type="entry name" value="Galactose mutarotase-like"/>
    <property type="match status" value="1"/>
</dbReference>
<accession>A0ABU1Z235</accession>
<evidence type="ECO:0008006" key="4">
    <source>
        <dbReference type="Google" id="ProtNLM"/>
    </source>
</evidence>
<proteinExistence type="predicted"/>
<evidence type="ECO:0000256" key="1">
    <source>
        <dbReference type="SAM" id="MobiDB-lite"/>
    </source>
</evidence>
<dbReference type="InterPro" id="IPR011013">
    <property type="entry name" value="Gal_mutarotase_sf_dom"/>
</dbReference>
<comment type="caution">
    <text evidence="2">The sequence shown here is derived from an EMBL/GenBank/DDBJ whole genome shotgun (WGS) entry which is preliminary data.</text>
</comment>
<dbReference type="InterPro" id="IPR014718">
    <property type="entry name" value="GH-type_carb-bd"/>
</dbReference>
<sequence length="370" mass="40842">MLRRPGGGLQPARRHPIHMQPIHPPAEATNPLSWRIQWDFGSASVQALGAMLGPVEFRLDDARHLQVMHVAPWADTSEARGLPGILRRLRGEWPCVPFGRTDAPTDLPLNWQVIAPDDAWPHGFGANHPWHCEHADSQRVDLAIDYPDPSPVARLERRVQAVAGMAALDVELVVHPRRSVRLPAGLHPTFRLPGRAGRLQVELGAHEGIFAYPSRSTGGASHLLPDQRSEHLAAMQGVKGPVDLSRLPLQQDAEELLQVRGLKASVGEAPLRLRYLDDDATVALSWDTADFPDLMLWISNRGRQHPPWQGRHVALGAEPVNSLFDLGRVARAPEGHALAARLGIRLEAGRPWKTRYRIAANSNSSNQDRA</sequence>
<dbReference type="Gene3D" id="2.70.98.10">
    <property type="match status" value="1"/>
</dbReference>
<dbReference type="Proteomes" id="UP001180536">
    <property type="component" value="Unassembled WGS sequence"/>
</dbReference>
<feature type="region of interest" description="Disordered" evidence="1">
    <location>
        <begin position="1"/>
        <end position="26"/>
    </location>
</feature>
<protein>
    <recommendedName>
        <fullName evidence="4">Aldose 1-epimerase</fullName>
    </recommendedName>
</protein>
<gene>
    <name evidence="2" type="ORF">J2X16_000010</name>
</gene>